<name>J3K1D7_COCIM</name>
<evidence type="ECO:0000313" key="1">
    <source>
        <dbReference type="EMBL" id="EAS27780.3"/>
    </source>
</evidence>
<dbReference type="EMBL" id="GG704915">
    <property type="protein sequence ID" value="EAS27780.3"/>
    <property type="molecule type" value="Genomic_DNA"/>
</dbReference>
<gene>
    <name evidence="1" type="ORF">CIMG_08984</name>
</gene>
<protein>
    <submittedName>
        <fullName evidence="1">Uncharacterized protein</fullName>
    </submittedName>
</protein>
<accession>J3K1D7</accession>
<dbReference type="KEGG" id="cim:CIMG_08984"/>
<organism evidence="1 2">
    <name type="scientific">Coccidioides immitis (strain RS)</name>
    <name type="common">Valley fever fungus</name>
    <dbReference type="NCBI Taxonomy" id="246410"/>
    <lineage>
        <taxon>Eukaryota</taxon>
        <taxon>Fungi</taxon>
        <taxon>Dikarya</taxon>
        <taxon>Ascomycota</taxon>
        <taxon>Pezizomycotina</taxon>
        <taxon>Eurotiomycetes</taxon>
        <taxon>Eurotiomycetidae</taxon>
        <taxon>Onygenales</taxon>
        <taxon>Onygenaceae</taxon>
        <taxon>Coccidioides</taxon>
    </lineage>
</organism>
<proteinExistence type="predicted"/>
<sequence length="192" mass="21248">MNYWRPSSLKATCAGETKPRMLAIEQGVEGVHSVLRMPPGFSAIKRAPLHSTVWPWLCSSHRWMRSEAAWLIRAEDSDRKALVLKDMTIGVRVMGKQCDGQPSSPSNRMVRARRAKRNASDTLSYVNCSGGALSPQNRPFTLISDRSLFGLNSAHFLSYCPFQGTGYDFLNSGKNIFSVVSSAGKQLSQKHG</sequence>
<dbReference type="VEuPathDB" id="FungiDB:CIMG_08984"/>
<dbReference type="InParanoid" id="J3K1D7"/>
<dbReference type="GeneID" id="4558664"/>
<evidence type="ECO:0000313" key="2">
    <source>
        <dbReference type="Proteomes" id="UP000001261"/>
    </source>
</evidence>
<reference evidence="2" key="1">
    <citation type="journal article" date="2009" name="Genome Res.">
        <title>Comparative genomic analyses of the human fungal pathogens Coccidioides and their relatives.</title>
        <authorList>
            <person name="Sharpton T.J."/>
            <person name="Stajich J.E."/>
            <person name="Rounsley S.D."/>
            <person name="Gardner M.J."/>
            <person name="Wortman J.R."/>
            <person name="Jordar V.S."/>
            <person name="Maiti R."/>
            <person name="Kodira C.D."/>
            <person name="Neafsey D.E."/>
            <person name="Zeng Q."/>
            <person name="Hung C.-Y."/>
            <person name="McMahan C."/>
            <person name="Muszewska A."/>
            <person name="Grynberg M."/>
            <person name="Mandel M.A."/>
            <person name="Kellner E.M."/>
            <person name="Barker B.M."/>
            <person name="Galgiani J.N."/>
            <person name="Orbach M.J."/>
            <person name="Kirkland T.N."/>
            <person name="Cole G.T."/>
            <person name="Henn M.R."/>
            <person name="Birren B.W."/>
            <person name="Taylor J.W."/>
        </authorList>
    </citation>
    <scope>NUCLEOTIDE SEQUENCE [LARGE SCALE GENOMIC DNA]</scope>
    <source>
        <strain evidence="2">RS</strain>
    </source>
</reference>
<reference evidence="2" key="2">
    <citation type="journal article" date="2010" name="Genome Res.">
        <title>Population genomic sequencing of Coccidioides fungi reveals recent hybridization and transposon control.</title>
        <authorList>
            <person name="Neafsey D.E."/>
            <person name="Barker B.M."/>
            <person name="Sharpton T.J."/>
            <person name="Stajich J.E."/>
            <person name="Park D.J."/>
            <person name="Whiston E."/>
            <person name="Hung C.-Y."/>
            <person name="McMahan C."/>
            <person name="White J."/>
            <person name="Sykes S."/>
            <person name="Heiman D."/>
            <person name="Young S."/>
            <person name="Zeng Q."/>
            <person name="Abouelleil A."/>
            <person name="Aftuck L."/>
            <person name="Bessette D."/>
            <person name="Brown A."/>
            <person name="FitzGerald M."/>
            <person name="Lui A."/>
            <person name="Macdonald J.P."/>
            <person name="Priest M."/>
            <person name="Orbach M.J."/>
            <person name="Galgiani J.N."/>
            <person name="Kirkland T.N."/>
            <person name="Cole G.T."/>
            <person name="Birren B.W."/>
            <person name="Henn M.R."/>
            <person name="Taylor J.W."/>
            <person name="Rounsley S.D."/>
        </authorList>
    </citation>
    <scope>GENOME REANNOTATION</scope>
    <source>
        <strain evidence="2">RS</strain>
    </source>
</reference>
<dbReference type="Proteomes" id="UP000001261">
    <property type="component" value="Unassembled WGS sequence"/>
</dbReference>
<dbReference type="AlphaFoldDB" id="J3K1D7"/>
<dbReference type="RefSeq" id="XP_001239363.2">
    <property type="nucleotide sequence ID" value="XM_001239362.2"/>
</dbReference>
<keyword evidence="2" id="KW-1185">Reference proteome</keyword>